<protein>
    <submittedName>
        <fullName evidence="8">Uncharacterized protein</fullName>
    </submittedName>
</protein>
<dbReference type="Proteomes" id="UP001497497">
    <property type="component" value="Unassembled WGS sequence"/>
</dbReference>
<evidence type="ECO:0000256" key="3">
    <source>
        <dbReference type="ARBA" id="ARBA00022692"/>
    </source>
</evidence>
<evidence type="ECO:0000256" key="1">
    <source>
        <dbReference type="ARBA" id="ARBA00004167"/>
    </source>
</evidence>
<reference evidence="8 9" key="1">
    <citation type="submission" date="2024-04" db="EMBL/GenBank/DDBJ databases">
        <authorList>
            <consortium name="Genoscope - CEA"/>
            <person name="William W."/>
        </authorList>
    </citation>
    <scope>NUCLEOTIDE SEQUENCE [LARGE SCALE GENOMIC DNA]</scope>
</reference>
<dbReference type="PANTHER" id="PTHR13674:SF5">
    <property type="entry name" value="UPF0389 PROTEIN CG9231"/>
    <property type="match status" value="1"/>
</dbReference>
<dbReference type="EMBL" id="CAXITT010000366">
    <property type="protein sequence ID" value="CAL1540005.1"/>
    <property type="molecule type" value="Genomic_DNA"/>
</dbReference>
<evidence type="ECO:0000313" key="9">
    <source>
        <dbReference type="Proteomes" id="UP001497497"/>
    </source>
</evidence>
<evidence type="ECO:0000256" key="2">
    <source>
        <dbReference type="ARBA" id="ARBA00007363"/>
    </source>
</evidence>
<feature type="region of interest" description="Disordered" evidence="6">
    <location>
        <begin position="157"/>
        <end position="177"/>
    </location>
</feature>
<dbReference type="Pfam" id="PF06388">
    <property type="entry name" value="DUF1075"/>
    <property type="match status" value="1"/>
</dbReference>
<comment type="similarity">
    <text evidence="2">Belongs to the UPF0389 family.</text>
</comment>
<dbReference type="GO" id="GO:0016020">
    <property type="term" value="C:membrane"/>
    <property type="evidence" value="ECO:0007669"/>
    <property type="project" value="UniProtKB-SubCell"/>
</dbReference>
<keyword evidence="9" id="KW-1185">Reference proteome</keyword>
<keyword evidence="4 7" id="KW-1133">Transmembrane helix</keyword>
<dbReference type="AlphaFoldDB" id="A0AAV2I0D8"/>
<feature type="transmembrane region" description="Helical" evidence="7">
    <location>
        <begin position="131"/>
        <end position="150"/>
    </location>
</feature>
<comment type="subcellular location">
    <subcellularLocation>
        <location evidence="1">Membrane</location>
        <topology evidence="1">Single-pass membrane protein</topology>
    </subcellularLocation>
</comment>
<proteinExistence type="inferred from homology"/>
<gene>
    <name evidence="8" type="ORF">GSLYS_00013738001</name>
</gene>
<evidence type="ECO:0000256" key="4">
    <source>
        <dbReference type="ARBA" id="ARBA00022989"/>
    </source>
</evidence>
<keyword evidence="3 7" id="KW-0812">Transmembrane</keyword>
<dbReference type="InterPro" id="IPR009432">
    <property type="entry name" value="DUF1075"/>
</dbReference>
<dbReference type="PANTHER" id="PTHR13674">
    <property type="entry name" value="GROWTH AND TRANSFORMATION-DEPENDENT PROTEIN"/>
    <property type="match status" value="1"/>
</dbReference>
<organism evidence="8 9">
    <name type="scientific">Lymnaea stagnalis</name>
    <name type="common">Great pond snail</name>
    <name type="synonym">Helix stagnalis</name>
    <dbReference type="NCBI Taxonomy" id="6523"/>
    <lineage>
        <taxon>Eukaryota</taxon>
        <taxon>Metazoa</taxon>
        <taxon>Spiralia</taxon>
        <taxon>Lophotrochozoa</taxon>
        <taxon>Mollusca</taxon>
        <taxon>Gastropoda</taxon>
        <taxon>Heterobranchia</taxon>
        <taxon>Euthyneura</taxon>
        <taxon>Panpulmonata</taxon>
        <taxon>Hygrophila</taxon>
        <taxon>Lymnaeoidea</taxon>
        <taxon>Lymnaeidae</taxon>
        <taxon>Lymnaea</taxon>
    </lineage>
</organism>
<evidence type="ECO:0000256" key="6">
    <source>
        <dbReference type="SAM" id="MobiDB-lite"/>
    </source>
</evidence>
<evidence type="ECO:0000256" key="7">
    <source>
        <dbReference type="SAM" id="Phobius"/>
    </source>
</evidence>
<evidence type="ECO:0000256" key="5">
    <source>
        <dbReference type="ARBA" id="ARBA00023136"/>
    </source>
</evidence>
<keyword evidence="5 7" id="KW-0472">Membrane</keyword>
<evidence type="ECO:0000313" key="8">
    <source>
        <dbReference type="EMBL" id="CAL1540005.1"/>
    </source>
</evidence>
<accession>A0AAV2I0D8</accession>
<name>A0AAV2I0D8_LYMST</name>
<comment type="caution">
    <text evidence="8">The sequence shown here is derived from an EMBL/GenBank/DDBJ whole genome shotgun (WGS) entry which is preliminary data.</text>
</comment>
<sequence length="177" mass="19749">MFKAINRPGPACLMAFTGRKTIISTLTRQTKTSAAGTANLRSHSHQSQSLKTCLGFVSLGRLSTNLVHLPQNVSRRLYSPIVEEGISTHKPTPFQQRILVWGHFYPSLDKVPERVSRAQMKKAMDKFRVKVSIYMAAMTAICAAVMAFIGRRERQQGKSVTKMNLDKHAKDSSESDV</sequence>
<feature type="compositionally biased region" description="Basic and acidic residues" evidence="6">
    <location>
        <begin position="164"/>
        <end position="177"/>
    </location>
</feature>